<dbReference type="Proteomes" id="UP000799778">
    <property type="component" value="Unassembled WGS sequence"/>
</dbReference>
<evidence type="ECO:0000313" key="8">
    <source>
        <dbReference type="Proteomes" id="UP000799778"/>
    </source>
</evidence>
<feature type="transmembrane region" description="Helical" evidence="5">
    <location>
        <begin position="198"/>
        <end position="217"/>
    </location>
</feature>
<name>A0A6A5XR65_9PLEO</name>
<feature type="transmembrane region" description="Helical" evidence="5">
    <location>
        <begin position="489"/>
        <end position="507"/>
    </location>
</feature>
<feature type="transmembrane region" description="Helical" evidence="5">
    <location>
        <begin position="381"/>
        <end position="402"/>
    </location>
</feature>
<feature type="transmembrane region" description="Helical" evidence="5">
    <location>
        <begin position="456"/>
        <end position="477"/>
    </location>
</feature>
<feature type="transmembrane region" description="Helical" evidence="5">
    <location>
        <begin position="408"/>
        <end position="429"/>
    </location>
</feature>
<evidence type="ECO:0000259" key="6">
    <source>
        <dbReference type="Pfam" id="PF00324"/>
    </source>
</evidence>
<dbReference type="PANTHER" id="PTHR43341:SF4">
    <property type="entry name" value="ARGININE PERMEASE CAN1-RELATED"/>
    <property type="match status" value="1"/>
</dbReference>
<dbReference type="GeneID" id="54281799"/>
<dbReference type="RefSeq" id="XP_033384011.1">
    <property type="nucleotide sequence ID" value="XM_033524402.1"/>
</dbReference>
<feature type="transmembrane region" description="Helical" evidence="5">
    <location>
        <begin position="278"/>
        <end position="297"/>
    </location>
</feature>
<dbReference type="InterPro" id="IPR004841">
    <property type="entry name" value="AA-permease/SLC12A_dom"/>
</dbReference>
<dbReference type="PANTHER" id="PTHR43341">
    <property type="entry name" value="AMINO ACID PERMEASE"/>
    <property type="match status" value="1"/>
</dbReference>
<feature type="transmembrane region" description="Helical" evidence="5">
    <location>
        <begin position="237"/>
        <end position="257"/>
    </location>
</feature>
<evidence type="ECO:0000256" key="1">
    <source>
        <dbReference type="ARBA" id="ARBA00004141"/>
    </source>
</evidence>
<dbReference type="InterPro" id="IPR050524">
    <property type="entry name" value="APC_YAT"/>
</dbReference>
<evidence type="ECO:0000256" key="3">
    <source>
        <dbReference type="ARBA" id="ARBA00022989"/>
    </source>
</evidence>
<feature type="transmembrane region" description="Helical" evidence="5">
    <location>
        <begin position="333"/>
        <end position="352"/>
    </location>
</feature>
<keyword evidence="8" id="KW-1185">Reference proteome</keyword>
<feature type="transmembrane region" description="Helical" evidence="5">
    <location>
        <begin position="136"/>
        <end position="158"/>
    </location>
</feature>
<comment type="subcellular location">
    <subcellularLocation>
        <location evidence="1">Membrane</location>
        <topology evidence="1">Multi-pass membrane protein</topology>
    </subcellularLocation>
</comment>
<accession>A0A6A5XR65</accession>
<dbReference type="OrthoDB" id="3900342at2759"/>
<feature type="domain" description="Amino acid permease/ SLC12A" evidence="6">
    <location>
        <begin position="55"/>
        <end position="514"/>
    </location>
</feature>
<dbReference type="GO" id="GO:0015171">
    <property type="term" value="F:amino acid transmembrane transporter activity"/>
    <property type="evidence" value="ECO:0007669"/>
    <property type="project" value="TreeGrafter"/>
</dbReference>
<organism evidence="7 8">
    <name type="scientific">Aaosphaeria arxii CBS 175.79</name>
    <dbReference type="NCBI Taxonomy" id="1450172"/>
    <lineage>
        <taxon>Eukaryota</taxon>
        <taxon>Fungi</taxon>
        <taxon>Dikarya</taxon>
        <taxon>Ascomycota</taxon>
        <taxon>Pezizomycotina</taxon>
        <taxon>Dothideomycetes</taxon>
        <taxon>Pleosporomycetidae</taxon>
        <taxon>Pleosporales</taxon>
        <taxon>Pleosporales incertae sedis</taxon>
        <taxon>Aaosphaeria</taxon>
    </lineage>
</organism>
<reference evidence="7" key="1">
    <citation type="journal article" date="2020" name="Stud. Mycol.">
        <title>101 Dothideomycetes genomes: a test case for predicting lifestyles and emergence of pathogens.</title>
        <authorList>
            <person name="Haridas S."/>
            <person name="Albert R."/>
            <person name="Binder M."/>
            <person name="Bloem J."/>
            <person name="Labutti K."/>
            <person name="Salamov A."/>
            <person name="Andreopoulos B."/>
            <person name="Baker S."/>
            <person name="Barry K."/>
            <person name="Bills G."/>
            <person name="Bluhm B."/>
            <person name="Cannon C."/>
            <person name="Castanera R."/>
            <person name="Culley D."/>
            <person name="Daum C."/>
            <person name="Ezra D."/>
            <person name="Gonzalez J."/>
            <person name="Henrissat B."/>
            <person name="Kuo A."/>
            <person name="Liang C."/>
            <person name="Lipzen A."/>
            <person name="Lutzoni F."/>
            <person name="Magnuson J."/>
            <person name="Mondo S."/>
            <person name="Nolan M."/>
            <person name="Ohm R."/>
            <person name="Pangilinan J."/>
            <person name="Park H.-J."/>
            <person name="Ramirez L."/>
            <person name="Alfaro M."/>
            <person name="Sun H."/>
            <person name="Tritt A."/>
            <person name="Yoshinaga Y."/>
            <person name="Zwiers L.-H."/>
            <person name="Turgeon B."/>
            <person name="Goodwin S."/>
            <person name="Spatafora J."/>
            <person name="Crous P."/>
            <person name="Grigoriev I."/>
        </authorList>
    </citation>
    <scope>NUCLEOTIDE SEQUENCE</scope>
    <source>
        <strain evidence="7">CBS 175.79</strain>
    </source>
</reference>
<evidence type="ECO:0000313" key="7">
    <source>
        <dbReference type="EMBL" id="KAF2015672.1"/>
    </source>
</evidence>
<feature type="transmembrane region" description="Helical" evidence="5">
    <location>
        <begin position="164"/>
        <end position="186"/>
    </location>
</feature>
<feature type="transmembrane region" description="Helical" evidence="5">
    <location>
        <begin position="55"/>
        <end position="73"/>
    </location>
</feature>
<dbReference type="Pfam" id="PF00324">
    <property type="entry name" value="AA_permease"/>
    <property type="match status" value="1"/>
</dbReference>
<dbReference type="EMBL" id="ML978069">
    <property type="protein sequence ID" value="KAF2015672.1"/>
    <property type="molecule type" value="Genomic_DNA"/>
</dbReference>
<dbReference type="Gene3D" id="1.20.1740.10">
    <property type="entry name" value="Amino acid/polyamine transporter I"/>
    <property type="match status" value="1"/>
</dbReference>
<keyword evidence="4 5" id="KW-0472">Membrane</keyword>
<gene>
    <name evidence="7" type="ORF">BU24DRAFT_369562</name>
</gene>
<sequence length="557" mass="60410">MSKDEYSQDIRPSDDLAAVEKNDGGALESTVSCAQGEVHDARNGEFKRTFTQRQIHIIALGSNVGSGIFIGIGKALADGGPGNMILAYLMVCVLVWAVLQTLSEMTIIFPTSGNFIDYADRWVDPALAFGAGFAEWLGWTAIVAAEAIFFSVLVDLWADGAVPLAALLTMFLVATFIIFLLPNSYFAWFEYVTSVIKIFLFLLIIVSGIAVLCGAGPKGYIHSGVNYTELGAFKNGFGGFARCALLACWAVGDQVFIGILAGETKSPRMSMGHATKLVPYRVIGMYMTSVILATFLVRSDNSRLLGGSGASGAAASPFVIGLRDVGIAGIPDILNAGMILGVLAISAEAVYLSSRILRTMAHQKLIPEFMAKVDSKGRPRWALAITVATSILLTYLALSGGGNEALNWFLNITSSSFFCNWLIIGFTSFRFRASIKAQQDPVFSAPFAWKSSKYPLAPAFLLAGSTVLLISCIYAGVKPLGGGGFTAENFFSYMLGFLIIFGFTLIYKIGMRTKWRSPSTADLTTGRRNLSEEEILELESYYKLSSWQRFKTYVQLW</sequence>
<proteinExistence type="predicted"/>
<evidence type="ECO:0000256" key="2">
    <source>
        <dbReference type="ARBA" id="ARBA00022692"/>
    </source>
</evidence>
<evidence type="ECO:0000256" key="4">
    <source>
        <dbReference type="ARBA" id="ARBA00023136"/>
    </source>
</evidence>
<protein>
    <recommendedName>
        <fullName evidence="6">Amino acid permease/ SLC12A domain-containing protein</fullName>
    </recommendedName>
</protein>
<keyword evidence="3 5" id="KW-1133">Transmembrane helix</keyword>
<dbReference type="AlphaFoldDB" id="A0A6A5XR65"/>
<evidence type="ECO:0000256" key="5">
    <source>
        <dbReference type="SAM" id="Phobius"/>
    </source>
</evidence>
<dbReference type="GO" id="GO:0016020">
    <property type="term" value="C:membrane"/>
    <property type="evidence" value="ECO:0007669"/>
    <property type="project" value="UniProtKB-SubCell"/>
</dbReference>
<dbReference type="PIRSF" id="PIRSF006060">
    <property type="entry name" value="AA_transporter"/>
    <property type="match status" value="1"/>
</dbReference>
<keyword evidence="2 5" id="KW-0812">Transmembrane</keyword>
<feature type="transmembrane region" description="Helical" evidence="5">
    <location>
        <begin position="85"/>
        <end position="102"/>
    </location>
</feature>